<dbReference type="InterPro" id="IPR057084">
    <property type="entry name" value="Int_N"/>
</dbReference>
<evidence type="ECO:0000256" key="1">
    <source>
        <dbReference type="ARBA" id="ARBA00022908"/>
    </source>
</evidence>
<dbReference type="InterPro" id="IPR011010">
    <property type="entry name" value="DNA_brk_join_enz"/>
</dbReference>
<dbReference type="PROSITE" id="PS51898">
    <property type="entry name" value="TYR_RECOMBINASE"/>
    <property type="match status" value="1"/>
</dbReference>
<keyword evidence="5" id="KW-1185">Reference proteome</keyword>
<dbReference type="EMBL" id="MUYA01000008">
    <property type="protein sequence ID" value="OOR98878.1"/>
    <property type="molecule type" value="Genomic_DNA"/>
</dbReference>
<dbReference type="GO" id="GO:0006310">
    <property type="term" value="P:DNA recombination"/>
    <property type="evidence" value="ECO:0007669"/>
    <property type="project" value="UniProtKB-KW"/>
</dbReference>
<dbReference type="InterPro" id="IPR013762">
    <property type="entry name" value="Integrase-like_cat_sf"/>
</dbReference>
<dbReference type="Proteomes" id="UP000190867">
    <property type="component" value="Unassembled WGS sequence"/>
</dbReference>
<dbReference type="InterPro" id="IPR002104">
    <property type="entry name" value="Integrase_catalytic"/>
</dbReference>
<dbReference type="OrthoDB" id="9795573at2"/>
<dbReference type="STRING" id="734.B0187_06340"/>
<evidence type="ECO:0000256" key="2">
    <source>
        <dbReference type="ARBA" id="ARBA00023172"/>
    </source>
</evidence>
<dbReference type="GO" id="GO:0003677">
    <property type="term" value="F:DNA binding"/>
    <property type="evidence" value="ECO:0007669"/>
    <property type="project" value="InterPro"/>
</dbReference>
<feature type="domain" description="Tyr recombinase" evidence="3">
    <location>
        <begin position="170"/>
        <end position="328"/>
    </location>
</feature>
<dbReference type="RefSeq" id="WP_078237022.1">
    <property type="nucleotide sequence ID" value="NZ_MUYA01000008.1"/>
</dbReference>
<dbReference type="InterPro" id="IPR050090">
    <property type="entry name" value="Tyrosine_recombinase_XerCD"/>
</dbReference>
<dbReference type="SUPFAM" id="SSF56349">
    <property type="entry name" value="DNA breaking-rejoining enzymes"/>
    <property type="match status" value="1"/>
</dbReference>
<comment type="caution">
    <text evidence="4">The sequence shown here is derived from an EMBL/GenBank/DDBJ whole genome shotgun (WGS) entry which is preliminary data.</text>
</comment>
<dbReference type="PANTHER" id="PTHR30349:SF93">
    <property type="entry name" value="FELS-2 PROPHAGE PROTEIN"/>
    <property type="match status" value="1"/>
</dbReference>
<reference evidence="4 5" key="1">
    <citation type="submission" date="2017-02" db="EMBL/GenBank/DDBJ databases">
        <title>Draft genome sequence of Haemophilus paracuniculus CCUG 43573 type strain.</title>
        <authorList>
            <person name="Engstrom-Jakobsson H."/>
            <person name="Salva-Serra F."/>
            <person name="Thorell K."/>
            <person name="Gonzales-Siles L."/>
            <person name="Karlsson R."/>
            <person name="Boulund F."/>
            <person name="Engstrand L."/>
            <person name="Kristiansson E."/>
            <person name="Moore E."/>
        </authorList>
    </citation>
    <scope>NUCLEOTIDE SEQUENCE [LARGE SCALE GENOMIC DNA]</scope>
    <source>
        <strain evidence="4 5">CCUG 43573</strain>
    </source>
</reference>
<dbReference type="AlphaFoldDB" id="A0A1T0ARC9"/>
<dbReference type="Pfam" id="PF00589">
    <property type="entry name" value="Phage_integrase"/>
    <property type="match status" value="1"/>
</dbReference>
<protein>
    <submittedName>
        <fullName evidence="4">Integrase</fullName>
    </submittedName>
</protein>
<evidence type="ECO:0000259" key="3">
    <source>
        <dbReference type="PROSITE" id="PS51898"/>
    </source>
</evidence>
<name>A0A1T0ARC9_9PAST</name>
<dbReference type="PANTHER" id="PTHR30349">
    <property type="entry name" value="PHAGE INTEGRASE-RELATED"/>
    <property type="match status" value="1"/>
</dbReference>
<keyword evidence="2" id="KW-0233">DNA recombination</keyword>
<dbReference type="CDD" id="cd00796">
    <property type="entry name" value="INT_Rci_Hp1_C"/>
    <property type="match status" value="1"/>
</dbReference>
<accession>A0A1T0ARC9</accession>
<dbReference type="GO" id="GO:0015074">
    <property type="term" value="P:DNA integration"/>
    <property type="evidence" value="ECO:0007669"/>
    <property type="project" value="UniProtKB-KW"/>
</dbReference>
<gene>
    <name evidence="4" type="ORF">B0187_06340</name>
</gene>
<sequence>MAVRKDEKRGKWLADAYIDGKRIRRWFETKAEASRFFNTVKQRDSLFSQFVLQNSSSSEGERLSKLCQLWFDLHGQTLVNGKKTLNKLLLMANALGDPQGANFTAEHFAEYRKKRLQGEIIFRYAKTVTVETVNLEHKLLSAVFNELSRFGKWERPNPISDLNFFKTKEKELAFLRNDEIDRLLACAKLVSDDLLTVVSLCLATGARWSEIAELKASQLVPYKVTFIKTKSGKNRSVPIAEHLFKSIKLKQGKLFNVHSRDFERAINLAKIELPEGQLTHVLRHTFASHFMMNGGNILVLKDILGHSDIKMTMRYAHFAPSYLESAVALNPLANR</sequence>
<evidence type="ECO:0000313" key="4">
    <source>
        <dbReference type="EMBL" id="OOR98878.1"/>
    </source>
</evidence>
<keyword evidence="1" id="KW-0229">DNA integration</keyword>
<organism evidence="4 5">
    <name type="scientific">Haemophilus paracuniculus</name>
    <dbReference type="NCBI Taxonomy" id="734"/>
    <lineage>
        <taxon>Bacteria</taxon>
        <taxon>Pseudomonadati</taxon>
        <taxon>Pseudomonadota</taxon>
        <taxon>Gammaproteobacteria</taxon>
        <taxon>Pasteurellales</taxon>
        <taxon>Pasteurellaceae</taxon>
        <taxon>Haemophilus</taxon>
    </lineage>
</organism>
<dbReference type="Gene3D" id="1.10.443.10">
    <property type="entry name" value="Intergrase catalytic core"/>
    <property type="match status" value="1"/>
</dbReference>
<proteinExistence type="predicted"/>
<evidence type="ECO:0000313" key="5">
    <source>
        <dbReference type="Proteomes" id="UP000190867"/>
    </source>
</evidence>
<dbReference type="Pfam" id="PF24624">
    <property type="entry name" value="Int_N"/>
    <property type="match status" value="1"/>
</dbReference>